<sequence>MNRTAASLATILLSISCYGQDLEPSGIDLQLTPAMPKSLRITSENGAEYNHDTGLVRYQGGVQVYADNGMQLFANQALLDSKKSTLHLRGNVKVYQHATLHIGSSASYNYQTENLDTSNLKTGIDPILLDSENFKSQMVDGEIAYIGTNSRLTTHDKEHPNYWLKAKKVEVYPNEEVIFRNLTLRAGDTPIFWLPYLKQSLDTGLGYQFTPGVRSNWGPFLLNQYNIMLGGTENPVSGQKEDQWLLSEWQFDIRGKRGIGAGVNLIDIRLEDNPNLGWLNLYYANDLDPTISRNSLPRDPISDDRYEIEFKYRYDWSNSADSENVIDANFTYLSDQYYLEDFHESEYTLNPQPDNILGYQHRRDNLQAGIFARVQLNDFYQADSRLPEVYLDHVKRPIFGTQILHEGSSAIGLYREDLGSPTKEDLRDELLETNLSPKRRGEIYDTLKKKDFGRIHTYQELSRPIEISEGFTVTPRAGAGYSYYWNEGEQNQTHSAPHGHLGLDAALKISRRYDTIKNQRWGLDELLHVIQPYTNISVLATNELDEDQSKIDRLTATERPRPLDVSRYNAIDDYRNWSIARIGARNTLLTKRDGGTHRWLTLDSYIDAFLNDPEFDRSFSNVYNDLRWSPVPWTQLTLNTQFPVSGDGFTELTTYLNLLPTENLELGFGHSYLSNHPEIDDSNLVHARIFYRLNHKWSFATYHQYQLDDSTLERQEYSIYRNFQSWTLGLGMFERDNRLDKEYGALLNISLNALPSFNLPFSIDANSSQ</sequence>
<dbReference type="PANTHER" id="PTHR30189:SF1">
    <property type="entry name" value="LPS-ASSEMBLY PROTEIN LPTD"/>
    <property type="match status" value="1"/>
</dbReference>
<dbReference type="PROSITE" id="PS51257">
    <property type="entry name" value="PROKAR_LIPOPROTEIN"/>
    <property type="match status" value="1"/>
</dbReference>
<protein>
    <recommendedName>
        <fullName evidence="3">LptD C-terminal domain-containing protein</fullName>
    </recommendedName>
</protein>
<accession>A0ABW5DZX8</accession>
<comment type="caution">
    <text evidence="1">The sequence shown here is derived from an EMBL/GenBank/DDBJ whole genome shotgun (WGS) entry which is preliminary data.</text>
</comment>
<dbReference type="EMBL" id="JBHUJC010000011">
    <property type="protein sequence ID" value="MFD2275679.1"/>
    <property type="molecule type" value="Genomic_DNA"/>
</dbReference>
<keyword evidence="2" id="KW-1185">Reference proteome</keyword>
<dbReference type="Proteomes" id="UP001597297">
    <property type="component" value="Unassembled WGS sequence"/>
</dbReference>
<organism evidence="1 2">
    <name type="scientific">Rubritalea spongiae</name>
    <dbReference type="NCBI Taxonomy" id="430797"/>
    <lineage>
        <taxon>Bacteria</taxon>
        <taxon>Pseudomonadati</taxon>
        <taxon>Verrucomicrobiota</taxon>
        <taxon>Verrucomicrobiia</taxon>
        <taxon>Verrucomicrobiales</taxon>
        <taxon>Rubritaleaceae</taxon>
        <taxon>Rubritalea</taxon>
    </lineage>
</organism>
<evidence type="ECO:0000313" key="1">
    <source>
        <dbReference type="EMBL" id="MFD2275679.1"/>
    </source>
</evidence>
<gene>
    <name evidence="1" type="ORF">ACFSQZ_04285</name>
</gene>
<dbReference type="InterPro" id="IPR050218">
    <property type="entry name" value="LptD"/>
</dbReference>
<reference evidence="2" key="1">
    <citation type="journal article" date="2019" name="Int. J. Syst. Evol. Microbiol.">
        <title>The Global Catalogue of Microorganisms (GCM) 10K type strain sequencing project: providing services to taxonomists for standard genome sequencing and annotation.</title>
        <authorList>
            <consortium name="The Broad Institute Genomics Platform"/>
            <consortium name="The Broad Institute Genome Sequencing Center for Infectious Disease"/>
            <person name="Wu L."/>
            <person name="Ma J."/>
        </authorList>
    </citation>
    <scope>NUCLEOTIDE SEQUENCE [LARGE SCALE GENOMIC DNA]</scope>
    <source>
        <strain evidence="2">JCM 16545</strain>
    </source>
</reference>
<dbReference type="RefSeq" id="WP_377094819.1">
    <property type="nucleotide sequence ID" value="NZ_JBHSJM010000001.1"/>
</dbReference>
<evidence type="ECO:0000313" key="2">
    <source>
        <dbReference type="Proteomes" id="UP001597297"/>
    </source>
</evidence>
<name>A0ABW5DZX8_9BACT</name>
<proteinExistence type="predicted"/>
<evidence type="ECO:0008006" key="3">
    <source>
        <dbReference type="Google" id="ProtNLM"/>
    </source>
</evidence>
<dbReference type="PANTHER" id="PTHR30189">
    <property type="entry name" value="LPS-ASSEMBLY PROTEIN"/>
    <property type="match status" value="1"/>
</dbReference>